<organism evidence="2 3">
    <name type="scientific">Bizionia algoritergicola</name>
    <dbReference type="NCBI Taxonomy" id="291187"/>
    <lineage>
        <taxon>Bacteria</taxon>
        <taxon>Pseudomonadati</taxon>
        <taxon>Bacteroidota</taxon>
        <taxon>Flavobacteriia</taxon>
        <taxon>Flavobacteriales</taxon>
        <taxon>Flavobacteriaceae</taxon>
        <taxon>Bizionia</taxon>
    </lineage>
</organism>
<proteinExistence type="predicted"/>
<keyword evidence="1" id="KW-0732">Signal</keyword>
<dbReference type="EMBL" id="VSKL01000002">
    <property type="protein sequence ID" value="TYB73278.1"/>
    <property type="molecule type" value="Genomic_DNA"/>
</dbReference>
<dbReference type="RefSeq" id="WP_148367329.1">
    <property type="nucleotide sequence ID" value="NZ_VSKL01000002.1"/>
</dbReference>
<evidence type="ECO:0000313" key="3">
    <source>
        <dbReference type="Proteomes" id="UP000324358"/>
    </source>
</evidence>
<comment type="caution">
    <text evidence="2">The sequence shown here is derived from an EMBL/GenBank/DDBJ whole genome shotgun (WGS) entry which is preliminary data.</text>
</comment>
<gene>
    <name evidence="2" type="ORF">ES675_06350</name>
</gene>
<evidence type="ECO:0008006" key="4">
    <source>
        <dbReference type="Google" id="ProtNLM"/>
    </source>
</evidence>
<reference evidence="2 3" key="1">
    <citation type="submission" date="2019-08" db="EMBL/GenBank/DDBJ databases">
        <title>Genomes of Antarctic Bizionia species.</title>
        <authorList>
            <person name="Bowman J.P."/>
        </authorList>
    </citation>
    <scope>NUCLEOTIDE SEQUENCE [LARGE SCALE GENOMIC DNA]</scope>
    <source>
        <strain evidence="2 3">APA-1</strain>
    </source>
</reference>
<evidence type="ECO:0000313" key="2">
    <source>
        <dbReference type="EMBL" id="TYB73278.1"/>
    </source>
</evidence>
<dbReference type="AlphaFoldDB" id="A0A5D0QXS9"/>
<name>A0A5D0QXS9_9FLAO</name>
<evidence type="ECO:0000256" key="1">
    <source>
        <dbReference type="SAM" id="SignalP"/>
    </source>
</evidence>
<keyword evidence="3" id="KW-1185">Reference proteome</keyword>
<feature type="chain" id="PRO_5022792136" description="GLPGLI family protein" evidence="1">
    <location>
        <begin position="22"/>
        <end position="144"/>
    </location>
</feature>
<dbReference type="Proteomes" id="UP000324358">
    <property type="component" value="Unassembled WGS sequence"/>
</dbReference>
<sequence length="144" mass="17195">MKTSHILYLGIFLLVANMSFAQNKTVKESELQQVKVDTIYSIEERANMQRWFYDRVNDMKLSPELRDEYDRIVNKYVFDMSRLNDSDKSYTRDEIHEKYNVLVGKMNGELKGILTTDQYVNHLENFGQIQRSIYSKWDFKDSND</sequence>
<protein>
    <recommendedName>
        <fullName evidence="4">GLPGLI family protein</fullName>
    </recommendedName>
</protein>
<feature type="signal peptide" evidence="1">
    <location>
        <begin position="1"/>
        <end position="21"/>
    </location>
</feature>
<dbReference type="OrthoDB" id="1447971at2"/>
<accession>A0A5D0QXS9</accession>